<dbReference type="Proteomes" id="UP000266239">
    <property type="component" value="Unassembled WGS sequence"/>
</dbReference>
<dbReference type="EMBL" id="QUTA01008489">
    <property type="protein sequence ID" value="RHY03527.1"/>
    <property type="molecule type" value="Genomic_DNA"/>
</dbReference>
<evidence type="ECO:0000313" key="2">
    <source>
        <dbReference type="Proteomes" id="UP000266239"/>
    </source>
</evidence>
<proteinExistence type="predicted"/>
<reference evidence="1 2" key="1">
    <citation type="submission" date="2018-08" db="EMBL/GenBank/DDBJ databases">
        <title>Aphanomyces genome sequencing and annotation.</title>
        <authorList>
            <person name="Minardi D."/>
            <person name="Oidtmann B."/>
            <person name="Van Der Giezen M."/>
            <person name="Studholme D.J."/>
        </authorList>
    </citation>
    <scope>NUCLEOTIDE SEQUENCE [LARGE SCALE GENOMIC DNA]</scope>
    <source>
        <strain evidence="1 2">Yx</strain>
    </source>
</reference>
<accession>A0A397ACY1</accession>
<sequence>MARCDGGNHSADNMGGEFTYKTSVNLEFMYRSVCMLIWKMGKKLTYHKRHCNGSQHLTPKEQVQLCLFASCFAAGWVWRVAVQFPERPKDSFQREDLQPPVKSPPKATLFQTVLDAFDDRERLYEWDRDGLFDPDMPESKKAMMFLFFHRYFDPPFDLPDFLDGAQVALDLVFHTMYSRDFLAAAASDDATSTFKSETLLESIMTRTCVDSIKKEFIAYHADGYTQVALTQLDIHECSLHDVTISKDYEYLYMDVLYRTTEHLSMDKEGDDATTTDVRDSHCQLRYQTKMDNLDHLDWSIAQVFDH</sequence>
<dbReference type="VEuPathDB" id="FungiDB:H257_04218"/>
<protein>
    <submittedName>
        <fullName evidence="1">Uncharacterized protein</fullName>
    </submittedName>
</protein>
<organism evidence="1 2">
    <name type="scientific">Aphanomyces astaci</name>
    <name type="common">Crayfish plague agent</name>
    <dbReference type="NCBI Taxonomy" id="112090"/>
    <lineage>
        <taxon>Eukaryota</taxon>
        <taxon>Sar</taxon>
        <taxon>Stramenopiles</taxon>
        <taxon>Oomycota</taxon>
        <taxon>Saprolegniomycetes</taxon>
        <taxon>Saprolegniales</taxon>
        <taxon>Verrucalvaceae</taxon>
        <taxon>Aphanomyces</taxon>
    </lineage>
</organism>
<name>A0A397ACY1_APHAT</name>
<gene>
    <name evidence="1" type="ORF">DYB25_007074</name>
</gene>
<comment type="caution">
    <text evidence="1">The sequence shown here is derived from an EMBL/GenBank/DDBJ whole genome shotgun (WGS) entry which is preliminary data.</text>
</comment>
<evidence type="ECO:0000313" key="1">
    <source>
        <dbReference type="EMBL" id="RHY03527.1"/>
    </source>
</evidence>
<dbReference type="AlphaFoldDB" id="A0A397ACY1"/>